<feature type="transmembrane region" description="Helical" evidence="1">
    <location>
        <begin position="345"/>
        <end position="366"/>
    </location>
</feature>
<feature type="transmembrane region" description="Helical" evidence="1">
    <location>
        <begin position="321"/>
        <end position="339"/>
    </location>
</feature>
<protein>
    <submittedName>
        <fullName evidence="2">ABC transporter, permease</fullName>
    </submittedName>
</protein>
<keyword evidence="1" id="KW-0812">Transmembrane</keyword>
<feature type="transmembrane region" description="Helical" evidence="1">
    <location>
        <begin position="186"/>
        <end position="208"/>
    </location>
</feature>
<evidence type="ECO:0000313" key="3">
    <source>
        <dbReference type="Proteomes" id="UP000051461"/>
    </source>
</evidence>
<gene>
    <name evidence="2" type="ORF">FC07_GL000148</name>
</gene>
<dbReference type="PATRIC" id="fig|1423726.3.peg.156"/>
<feature type="transmembrane region" description="Helical" evidence="1">
    <location>
        <begin position="264"/>
        <end position="283"/>
    </location>
</feature>
<dbReference type="RefSeq" id="WP_057904731.1">
    <property type="nucleotide sequence ID" value="NZ_AZDA01000079.1"/>
</dbReference>
<proteinExistence type="predicted"/>
<feature type="transmembrane region" description="Helical" evidence="1">
    <location>
        <begin position="157"/>
        <end position="179"/>
    </location>
</feature>
<keyword evidence="3" id="KW-1185">Reference proteome</keyword>
<feature type="transmembrane region" description="Helical" evidence="1">
    <location>
        <begin position="84"/>
        <end position="105"/>
    </location>
</feature>
<evidence type="ECO:0000256" key="1">
    <source>
        <dbReference type="SAM" id="Phobius"/>
    </source>
</evidence>
<dbReference type="OrthoDB" id="2329326at2"/>
<sequence length="386" mass="43355">MKQDEVEVCLKLPQDAVRAAAIDNGQTLQVVLKQHKLVLADHDRGGLAEVAWRWPTVFAVCASVIFYIGCRQTHQIKLVGEQSIASWVILLGALTGSVLFSVFLVKNRRQMTNDFSTKLYWRNLPVIVLSFVGILIVALLGVFWLMGSAFAGSTFGLGTAVMIFFVFCWLINVAMCYIAQTITSQMFMNCLMLVIIGGTLIAMAANGQRRWWQYNLSFLGTKLASNSWQFNLTLIFSALIVVALVDHLFILLRERYGASARLQVLRVLMTLMAVDLGLIGVFPNDQRYHWLHDQVANLLIYFALVIMISLHWLLPQIPKSFLQLSLLLGGVLVGLDIAFQVVGYLSLTAFELSAFSLAFSWVLLLFRQIQQLVLPTTYQAEIVIRE</sequence>
<feature type="transmembrane region" description="Helical" evidence="1">
    <location>
        <begin position="50"/>
        <end position="69"/>
    </location>
</feature>
<name>A0A0R1GMX5_9LACO</name>
<feature type="transmembrane region" description="Helical" evidence="1">
    <location>
        <begin position="126"/>
        <end position="145"/>
    </location>
</feature>
<dbReference type="AlphaFoldDB" id="A0A0R1GMX5"/>
<feature type="transmembrane region" description="Helical" evidence="1">
    <location>
        <begin position="228"/>
        <end position="252"/>
    </location>
</feature>
<feature type="transmembrane region" description="Helical" evidence="1">
    <location>
        <begin position="295"/>
        <end position="314"/>
    </location>
</feature>
<comment type="caution">
    <text evidence="2">The sequence shown here is derived from an EMBL/GenBank/DDBJ whole genome shotgun (WGS) entry which is preliminary data.</text>
</comment>
<reference evidence="2 3" key="1">
    <citation type="journal article" date="2015" name="Genome Announc.">
        <title>Expanding the biotechnology potential of lactobacilli through comparative genomics of 213 strains and associated genera.</title>
        <authorList>
            <person name="Sun Z."/>
            <person name="Harris H.M."/>
            <person name="McCann A."/>
            <person name="Guo C."/>
            <person name="Argimon S."/>
            <person name="Zhang W."/>
            <person name="Yang X."/>
            <person name="Jeffery I.B."/>
            <person name="Cooney J.C."/>
            <person name="Kagawa T.F."/>
            <person name="Liu W."/>
            <person name="Song Y."/>
            <person name="Salvetti E."/>
            <person name="Wrobel A."/>
            <person name="Rasinkangas P."/>
            <person name="Parkhill J."/>
            <person name="Rea M.C."/>
            <person name="O'Sullivan O."/>
            <person name="Ritari J."/>
            <person name="Douillard F.P."/>
            <person name="Paul Ross R."/>
            <person name="Yang R."/>
            <person name="Briner A.E."/>
            <person name="Felis G.E."/>
            <person name="de Vos W.M."/>
            <person name="Barrangou R."/>
            <person name="Klaenhammer T.R."/>
            <person name="Caufield P.W."/>
            <person name="Cui Y."/>
            <person name="Zhang H."/>
            <person name="O'Toole P.W."/>
        </authorList>
    </citation>
    <scope>NUCLEOTIDE SEQUENCE [LARGE SCALE GENOMIC DNA]</scope>
    <source>
        <strain evidence="2 3">DSM 20003</strain>
    </source>
</reference>
<keyword evidence="1" id="KW-0472">Membrane</keyword>
<keyword evidence="1" id="KW-1133">Transmembrane helix</keyword>
<accession>A0A0R1GMX5</accession>
<dbReference type="STRING" id="1423726.FC07_GL000148"/>
<dbReference type="Proteomes" id="UP000051461">
    <property type="component" value="Unassembled WGS sequence"/>
</dbReference>
<dbReference type="EMBL" id="AZDA01000079">
    <property type="protein sequence ID" value="KRK35421.1"/>
    <property type="molecule type" value="Genomic_DNA"/>
</dbReference>
<evidence type="ECO:0000313" key="2">
    <source>
        <dbReference type="EMBL" id="KRK35421.1"/>
    </source>
</evidence>
<organism evidence="2 3">
    <name type="scientific">Loigolactobacillus bifermentans DSM 20003</name>
    <dbReference type="NCBI Taxonomy" id="1423726"/>
    <lineage>
        <taxon>Bacteria</taxon>
        <taxon>Bacillati</taxon>
        <taxon>Bacillota</taxon>
        <taxon>Bacilli</taxon>
        <taxon>Lactobacillales</taxon>
        <taxon>Lactobacillaceae</taxon>
        <taxon>Loigolactobacillus</taxon>
    </lineage>
</organism>